<dbReference type="InterPro" id="IPR029063">
    <property type="entry name" value="SAM-dependent_MTases_sf"/>
</dbReference>
<dbReference type="InterPro" id="IPR003356">
    <property type="entry name" value="DNA_methylase_A-5"/>
</dbReference>
<reference evidence="2 3" key="1">
    <citation type="submission" date="2020-02" db="EMBL/GenBank/DDBJ databases">
        <title>Whole-genome analyses of novel actinobacteria.</title>
        <authorList>
            <person name="Sahin N."/>
            <person name="Tokatli A."/>
        </authorList>
    </citation>
    <scope>NUCLEOTIDE SEQUENCE [LARGE SCALE GENOMIC DNA]</scope>
    <source>
        <strain evidence="2 3">YC419</strain>
    </source>
</reference>
<evidence type="ECO:0000259" key="1">
    <source>
        <dbReference type="Pfam" id="PF02384"/>
    </source>
</evidence>
<dbReference type="EMBL" id="JAAKZX010000014">
    <property type="protein sequence ID" value="NGO41937.1"/>
    <property type="molecule type" value="Genomic_DNA"/>
</dbReference>
<dbReference type="Pfam" id="PF02384">
    <property type="entry name" value="N6_Mtase"/>
    <property type="match status" value="1"/>
</dbReference>
<evidence type="ECO:0000313" key="3">
    <source>
        <dbReference type="Proteomes" id="UP001518140"/>
    </source>
</evidence>
<organism evidence="2 3">
    <name type="scientific">Streptomyces ureilyticus</name>
    <dbReference type="NCBI Taxonomy" id="1775131"/>
    <lineage>
        <taxon>Bacteria</taxon>
        <taxon>Bacillati</taxon>
        <taxon>Actinomycetota</taxon>
        <taxon>Actinomycetes</taxon>
        <taxon>Kitasatosporales</taxon>
        <taxon>Streptomycetaceae</taxon>
        <taxon>Streptomyces</taxon>
    </lineage>
</organism>
<evidence type="ECO:0000313" key="2">
    <source>
        <dbReference type="EMBL" id="NGO41937.1"/>
    </source>
</evidence>
<dbReference type="SUPFAM" id="SSF53335">
    <property type="entry name" value="S-adenosyl-L-methionine-dependent methyltransferases"/>
    <property type="match status" value="1"/>
</dbReference>
<keyword evidence="2" id="KW-0808">Transferase</keyword>
<dbReference type="GO" id="GO:0032259">
    <property type="term" value="P:methylation"/>
    <property type="evidence" value="ECO:0007669"/>
    <property type="project" value="UniProtKB-KW"/>
</dbReference>
<keyword evidence="3" id="KW-1185">Reference proteome</keyword>
<dbReference type="Proteomes" id="UP001518140">
    <property type="component" value="Unassembled WGS sequence"/>
</dbReference>
<proteinExistence type="predicted"/>
<gene>
    <name evidence="2" type="ORF">G6048_07035</name>
</gene>
<dbReference type="Gene3D" id="3.40.50.150">
    <property type="entry name" value="Vaccinia Virus protein VP39"/>
    <property type="match status" value="1"/>
</dbReference>
<dbReference type="GO" id="GO:0008168">
    <property type="term" value="F:methyltransferase activity"/>
    <property type="evidence" value="ECO:0007669"/>
    <property type="project" value="UniProtKB-KW"/>
</dbReference>
<comment type="caution">
    <text evidence="2">The sequence shown here is derived from an EMBL/GenBank/DDBJ whole genome shotgun (WGS) entry which is preliminary data.</text>
</comment>
<keyword evidence="2" id="KW-0489">Methyltransferase</keyword>
<accession>A0ABX0DJB2</accession>
<protein>
    <submittedName>
        <fullName evidence="2">SAM-dependent DNA methyltransferase</fullName>
    </submittedName>
</protein>
<sequence length="727" mass="78977">MAEATSRTGPAPYAPVTLGEIKELAGVGRPTVSNWRRRFSRAALASAKDRRPPFPEPIGGSESKPLFDALEIADWLSLRPVPDTEPDGSGKVPTYGDRFRQGLKLRRLVTLKHHLGSTETLIAQALATLAMWGEGENLLPEYLPEGLREDYTAAGPEVRQAVSSLRYEIGSLGRAADAILGIDEDLELAKRLESDLVMDTVPREIVALVASLIGPNEGGPDQRSTISLCAGLGELLLGMDGGPTGRLRGHGELVAVEPDPLRRKLLAYRLLSHEMFTDVCPSPSDLDTPRWWGGAPGAEPWTFSTADIVLASPPYASGERERDEKGPLWWAQEAVRRLNPDGHAYAVVPTWTLTRTRGAAPAPTVDAREQLLAQGSVEAIVQLPRRIHPFRTGAEYALLVLRPPTYEASDQQVLLIDADRIAQRAGGRKWIGEVAQLVLAEGEPDPRDARSVSLRSSYPGGEQLLDSRSVLPAHRIVTAETGVDHFEETVTARRAAMAAMPQLRDWLAAMGIAKRRTPVRHRKLDQHVTAGQLKSLGGHRIKDADIGEAGLPVIGREEMAGELPVGQRRISPEALAAYSSAKITERGDVIVLAEQGVRCQVDEAGGCVLLSPVQGLRIAGYREFLVAVAKGEPVGPDALWMRPHALAQLLQSPRNQHRGSGSLVRRVSVRDMDLPQLSPEEIAELEAILTETERLRADVRRQLAALDHLAARIAAGVADGDLALRRR</sequence>
<dbReference type="RefSeq" id="WP_165338576.1">
    <property type="nucleotide sequence ID" value="NZ_JAAKZX010000014.1"/>
</dbReference>
<name>A0ABX0DJB2_9ACTN</name>
<feature type="domain" description="DNA methylase adenine-specific" evidence="1">
    <location>
        <begin position="321"/>
        <end position="425"/>
    </location>
</feature>